<reference evidence="2 3" key="1">
    <citation type="submission" date="2019-01" db="EMBL/GenBank/DDBJ databases">
        <title>Genome sequencing of strain FW100M-8.</title>
        <authorList>
            <person name="Heo J."/>
            <person name="Kim S.-J."/>
            <person name="Kim J.-S."/>
            <person name="Hong S.-B."/>
            <person name="Kwon S.-W."/>
        </authorList>
    </citation>
    <scope>NUCLEOTIDE SEQUENCE [LARGE SCALE GENOMIC DNA]</scope>
    <source>
        <strain evidence="2 3">FW100M-8</strain>
    </source>
</reference>
<name>A0A4P6FGP4_9MICO</name>
<organism evidence="2 3">
    <name type="scientific">Agromyces protaetiae</name>
    <dbReference type="NCBI Taxonomy" id="2509455"/>
    <lineage>
        <taxon>Bacteria</taxon>
        <taxon>Bacillati</taxon>
        <taxon>Actinomycetota</taxon>
        <taxon>Actinomycetes</taxon>
        <taxon>Micrococcales</taxon>
        <taxon>Microbacteriaceae</taxon>
        <taxon>Agromyces</taxon>
    </lineage>
</organism>
<gene>
    <name evidence="2" type="ORF">ET445_10090</name>
</gene>
<keyword evidence="1" id="KW-0472">Membrane</keyword>
<protein>
    <submittedName>
        <fullName evidence="2">Uncharacterized protein</fullName>
    </submittedName>
</protein>
<proteinExistence type="predicted"/>
<keyword evidence="1" id="KW-1133">Transmembrane helix</keyword>
<accession>A0A4P6FGP4</accession>
<evidence type="ECO:0000256" key="1">
    <source>
        <dbReference type="SAM" id="Phobius"/>
    </source>
</evidence>
<keyword evidence="1" id="KW-0812">Transmembrane</keyword>
<dbReference type="Proteomes" id="UP000291259">
    <property type="component" value="Chromosome"/>
</dbReference>
<dbReference type="AlphaFoldDB" id="A0A4P6FGP4"/>
<evidence type="ECO:0000313" key="2">
    <source>
        <dbReference type="EMBL" id="QAY73639.1"/>
    </source>
</evidence>
<feature type="transmembrane region" description="Helical" evidence="1">
    <location>
        <begin position="57"/>
        <end position="84"/>
    </location>
</feature>
<dbReference type="RefSeq" id="WP_129191102.1">
    <property type="nucleotide sequence ID" value="NZ_CP035491.1"/>
</dbReference>
<dbReference type="KEGG" id="agf:ET445_10090"/>
<sequence>MDAAPFDAEVPADFAAAPRAEVADFEASRDAAVRADVPVPRAARAVDVGFAAEASPFVAVFFAAALFAAVLFAAVLFAAVLFAAGRSAAVGFTREEVPVEASARSEAS</sequence>
<evidence type="ECO:0000313" key="3">
    <source>
        <dbReference type="Proteomes" id="UP000291259"/>
    </source>
</evidence>
<dbReference type="EMBL" id="CP035491">
    <property type="protein sequence ID" value="QAY73639.1"/>
    <property type="molecule type" value="Genomic_DNA"/>
</dbReference>
<keyword evidence="3" id="KW-1185">Reference proteome</keyword>